<dbReference type="InterPro" id="IPR037175">
    <property type="entry name" value="KFase_sf"/>
</dbReference>
<dbReference type="Gene3D" id="3.50.30.50">
    <property type="entry name" value="Putative cyclase"/>
    <property type="match status" value="1"/>
</dbReference>
<dbReference type="GO" id="GO:0046872">
    <property type="term" value="F:metal ion binding"/>
    <property type="evidence" value="ECO:0007669"/>
    <property type="project" value="UniProtKB-KW"/>
</dbReference>
<evidence type="ECO:0000256" key="4">
    <source>
        <dbReference type="ARBA" id="ARBA00012930"/>
    </source>
</evidence>
<comment type="cofactor">
    <cofactor evidence="1">
        <name>Zn(2+)</name>
        <dbReference type="ChEBI" id="CHEBI:29105"/>
    </cofactor>
</comment>
<evidence type="ECO:0000256" key="3">
    <source>
        <dbReference type="ARBA" id="ARBA00011738"/>
    </source>
</evidence>
<evidence type="ECO:0000256" key="11">
    <source>
        <dbReference type="ARBA" id="ARBA00060547"/>
    </source>
</evidence>
<dbReference type="AlphaFoldDB" id="A0A5D8QD06"/>
<dbReference type="PANTHER" id="PTHR31118">
    <property type="entry name" value="CYCLASE-LIKE PROTEIN 2"/>
    <property type="match status" value="1"/>
</dbReference>
<comment type="pathway">
    <text evidence="11">Amino-acid degradation; L-tryptophan degradation via kynurenine pathway; L-kynurenine from L-tryptophan: step 2/2.</text>
</comment>
<evidence type="ECO:0000256" key="7">
    <source>
        <dbReference type="ARBA" id="ARBA00022801"/>
    </source>
</evidence>
<evidence type="ECO:0000256" key="5">
    <source>
        <dbReference type="ARBA" id="ARBA00014889"/>
    </source>
</evidence>
<keyword evidence="7" id="KW-0378">Hydrolase</keyword>
<reference evidence="12 13" key="1">
    <citation type="submission" date="2019-08" db="EMBL/GenBank/DDBJ databases">
        <title>Calorimonas adulescens gen. nov., sp. nov., an anaerobic thermophilic bacterium from Sakhalin hot spring.</title>
        <authorList>
            <person name="Khomyakova M.A."/>
            <person name="Merkel A.Y."/>
            <person name="Novikov A."/>
            <person name="Bonch-Osmolovskaya E.A."/>
            <person name="Slobodkin A.I."/>
        </authorList>
    </citation>
    <scope>NUCLEOTIDE SEQUENCE [LARGE SCALE GENOMIC DNA]</scope>
    <source>
        <strain evidence="12 13">A05MB</strain>
    </source>
</reference>
<dbReference type="GO" id="GO:0019441">
    <property type="term" value="P:L-tryptophan catabolic process to kynurenine"/>
    <property type="evidence" value="ECO:0007669"/>
    <property type="project" value="InterPro"/>
</dbReference>
<dbReference type="SUPFAM" id="SSF102198">
    <property type="entry name" value="Putative cyclase"/>
    <property type="match status" value="1"/>
</dbReference>
<evidence type="ECO:0000313" key="12">
    <source>
        <dbReference type="EMBL" id="TZE82412.1"/>
    </source>
</evidence>
<proteinExistence type="predicted"/>
<dbReference type="PANTHER" id="PTHR31118:SF12">
    <property type="entry name" value="CYCLASE-LIKE PROTEIN 2"/>
    <property type="match status" value="1"/>
</dbReference>
<keyword evidence="8" id="KW-0862">Zinc</keyword>
<dbReference type="RefSeq" id="WP_149544924.1">
    <property type="nucleotide sequence ID" value="NZ_VTPS01000006.1"/>
</dbReference>
<protein>
    <recommendedName>
        <fullName evidence="5">Kynurenine formamidase</fullName>
        <ecNumber evidence="4">3.5.1.9</ecNumber>
    </recommendedName>
</protein>
<evidence type="ECO:0000256" key="2">
    <source>
        <dbReference type="ARBA" id="ARBA00002204"/>
    </source>
</evidence>
<evidence type="ECO:0000256" key="6">
    <source>
        <dbReference type="ARBA" id="ARBA00022723"/>
    </source>
</evidence>
<evidence type="ECO:0000256" key="10">
    <source>
        <dbReference type="ARBA" id="ARBA00048496"/>
    </source>
</evidence>
<dbReference type="FunFam" id="3.50.30.50:FF:000001">
    <property type="entry name" value="Kynurenine formamidase"/>
    <property type="match status" value="1"/>
</dbReference>
<accession>A0A5D8QD06</accession>
<keyword evidence="13" id="KW-1185">Reference proteome</keyword>
<keyword evidence="9" id="KW-0823">Tryptophan catabolism</keyword>
<organism evidence="12 13">
    <name type="scientific">Calorimonas adulescens</name>
    <dbReference type="NCBI Taxonomy" id="2606906"/>
    <lineage>
        <taxon>Bacteria</taxon>
        <taxon>Bacillati</taxon>
        <taxon>Bacillota</taxon>
        <taxon>Clostridia</taxon>
        <taxon>Thermoanaerobacterales</taxon>
        <taxon>Thermoanaerobacteraceae</taxon>
        <taxon>Calorimonas</taxon>
    </lineage>
</organism>
<evidence type="ECO:0000313" key="13">
    <source>
        <dbReference type="Proteomes" id="UP000322976"/>
    </source>
</evidence>
<dbReference type="EC" id="3.5.1.9" evidence="4"/>
<comment type="caution">
    <text evidence="12">The sequence shown here is derived from an EMBL/GenBank/DDBJ whole genome shotgun (WGS) entry which is preliminary data.</text>
</comment>
<evidence type="ECO:0000256" key="9">
    <source>
        <dbReference type="ARBA" id="ARBA00023079"/>
    </source>
</evidence>
<name>A0A5D8QD06_9THEO</name>
<sequence length="205" mass="23199">MKIHDISMPIHHDMMVYKDKEEKRPALEVTRDYPEGARESKIHLEMHTGTHVDAPMHMIEGGESIDKLDLYQVVTECRVVDLTYLDDSVKRVDLVDKDIKGGEFILLKTKNSFNERFNPEFIFLEKSGAEFLAEKRVKGVGIDSLGIERGQPVHETHITLFKNGIAIIEGLRLKDIPEGRYFLVAAPLYVVGAEGAPARALLIEM</sequence>
<dbReference type="Pfam" id="PF04199">
    <property type="entry name" value="Cyclase"/>
    <property type="match status" value="1"/>
</dbReference>
<dbReference type="GO" id="GO:0004061">
    <property type="term" value="F:arylformamidase activity"/>
    <property type="evidence" value="ECO:0007669"/>
    <property type="project" value="UniProtKB-EC"/>
</dbReference>
<comment type="catalytic activity">
    <reaction evidence="10">
        <text>N-formyl-L-kynurenine + H2O = L-kynurenine + formate + H(+)</text>
        <dbReference type="Rhea" id="RHEA:13009"/>
        <dbReference type="ChEBI" id="CHEBI:15377"/>
        <dbReference type="ChEBI" id="CHEBI:15378"/>
        <dbReference type="ChEBI" id="CHEBI:15740"/>
        <dbReference type="ChEBI" id="CHEBI:57959"/>
        <dbReference type="ChEBI" id="CHEBI:58629"/>
        <dbReference type="EC" id="3.5.1.9"/>
    </reaction>
</comment>
<comment type="subunit">
    <text evidence="3">Homodimer.</text>
</comment>
<dbReference type="EMBL" id="VTPS01000006">
    <property type="protein sequence ID" value="TZE82412.1"/>
    <property type="molecule type" value="Genomic_DNA"/>
</dbReference>
<evidence type="ECO:0000256" key="1">
    <source>
        <dbReference type="ARBA" id="ARBA00001947"/>
    </source>
</evidence>
<gene>
    <name evidence="12" type="ORF">FWJ32_05240</name>
</gene>
<dbReference type="Proteomes" id="UP000322976">
    <property type="component" value="Unassembled WGS sequence"/>
</dbReference>
<comment type="function">
    <text evidence="2">Catalyzes the hydrolysis of N-formyl-L-kynurenine to L-kynurenine, the second step in the kynurenine pathway of tryptophan degradation.</text>
</comment>
<dbReference type="InterPro" id="IPR007325">
    <property type="entry name" value="KFase/CYL"/>
</dbReference>
<evidence type="ECO:0000256" key="8">
    <source>
        <dbReference type="ARBA" id="ARBA00022833"/>
    </source>
</evidence>
<keyword evidence="6" id="KW-0479">Metal-binding</keyword>